<evidence type="ECO:0000313" key="2">
    <source>
        <dbReference type="EMBL" id="MSS01978.1"/>
    </source>
</evidence>
<keyword evidence="1" id="KW-0732">Signal</keyword>
<evidence type="ECO:0000256" key="1">
    <source>
        <dbReference type="SAM" id="SignalP"/>
    </source>
</evidence>
<comment type="caution">
    <text evidence="2">The sequence shown here is derived from an EMBL/GenBank/DDBJ whole genome shotgun (WGS) entry which is preliminary data.</text>
</comment>
<proteinExistence type="predicted"/>
<sequence length="72" mass="8751">MKRIILSLFICTLTLLNRFPIYAQENISIVNEVEPRADVYEWIYKTENGKTYKRLWNATKKRWETEWIQIGN</sequence>
<name>A0A7X2N3V5_9FIRM</name>
<organism evidence="2 3">
    <name type="scientific">Floccifex porci</name>
    <dbReference type="NCBI Taxonomy" id="2606629"/>
    <lineage>
        <taxon>Bacteria</taxon>
        <taxon>Bacillati</taxon>
        <taxon>Bacillota</taxon>
        <taxon>Erysipelotrichia</taxon>
        <taxon>Erysipelotrichales</taxon>
        <taxon>Erysipelotrichaceae</taxon>
        <taxon>Floccifex</taxon>
    </lineage>
</organism>
<dbReference type="AlphaFoldDB" id="A0A7X2N3V5"/>
<dbReference type="RefSeq" id="WP_154460750.1">
    <property type="nucleotide sequence ID" value="NZ_VUMM01000016.1"/>
</dbReference>
<feature type="chain" id="PRO_5030742876" evidence="1">
    <location>
        <begin position="24"/>
        <end position="72"/>
    </location>
</feature>
<evidence type="ECO:0000313" key="3">
    <source>
        <dbReference type="Proteomes" id="UP000470082"/>
    </source>
</evidence>
<protein>
    <submittedName>
        <fullName evidence="2">Uncharacterized protein</fullName>
    </submittedName>
</protein>
<accession>A0A7X2N3V5</accession>
<keyword evidence="3" id="KW-1185">Reference proteome</keyword>
<reference evidence="2 3" key="1">
    <citation type="submission" date="2019-08" db="EMBL/GenBank/DDBJ databases">
        <title>In-depth cultivation of the pig gut microbiome towards novel bacterial diversity and tailored functional studies.</title>
        <authorList>
            <person name="Wylensek D."/>
            <person name="Hitch T.C.A."/>
            <person name="Clavel T."/>
        </authorList>
    </citation>
    <scope>NUCLEOTIDE SEQUENCE [LARGE SCALE GENOMIC DNA]</scope>
    <source>
        <strain evidence="2 3">LKV-178-WT-2G</strain>
    </source>
</reference>
<feature type="signal peptide" evidence="1">
    <location>
        <begin position="1"/>
        <end position="23"/>
    </location>
</feature>
<gene>
    <name evidence="2" type="ORF">FYJ50_07725</name>
</gene>
<dbReference type="EMBL" id="VUMM01000016">
    <property type="protein sequence ID" value="MSS01978.1"/>
    <property type="molecule type" value="Genomic_DNA"/>
</dbReference>
<dbReference type="Proteomes" id="UP000470082">
    <property type="component" value="Unassembled WGS sequence"/>
</dbReference>